<accession>A0A395M068</accession>
<keyword evidence="1" id="KW-0732">Signal</keyword>
<gene>
    <name evidence="2" type="ORF">D0433_07410</name>
</gene>
<protein>
    <recommendedName>
        <fullName evidence="4">Ferritin-like domain-containing protein</fullName>
    </recommendedName>
</protein>
<dbReference type="AlphaFoldDB" id="A0A395M068"/>
<evidence type="ECO:0000256" key="1">
    <source>
        <dbReference type="SAM" id="SignalP"/>
    </source>
</evidence>
<comment type="caution">
    <text evidence="2">The sequence shown here is derived from an EMBL/GenBank/DDBJ whole genome shotgun (WGS) entry which is preliminary data.</text>
</comment>
<evidence type="ECO:0000313" key="3">
    <source>
        <dbReference type="Proteomes" id="UP000266389"/>
    </source>
</evidence>
<dbReference type="Gene3D" id="1.20.1260.10">
    <property type="match status" value="1"/>
</dbReference>
<evidence type="ECO:0008006" key="4">
    <source>
        <dbReference type="Google" id="ProtNLM"/>
    </source>
</evidence>
<feature type="signal peptide" evidence="1">
    <location>
        <begin position="1"/>
        <end position="21"/>
    </location>
</feature>
<dbReference type="SUPFAM" id="SSF47240">
    <property type="entry name" value="Ferritin-like"/>
    <property type="match status" value="1"/>
</dbReference>
<dbReference type="Proteomes" id="UP000266389">
    <property type="component" value="Unassembled WGS sequence"/>
</dbReference>
<dbReference type="Pfam" id="PF13668">
    <property type="entry name" value="Ferritin_2"/>
    <property type="match status" value="1"/>
</dbReference>
<dbReference type="EMBL" id="PHFL01000046">
    <property type="protein sequence ID" value="RFM24112.1"/>
    <property type="molecule type" value="Genomic_DNA"/>
</dbReference>
<dbReference type="InterPro" id="IPR012347">
    <property type="entry name" value="Ferritin-like"/>
</dbReference>
<organism evidence="2 3">
    <name type="scientific">Candidatus Thermochlorobacter aerophilus</name>
    <dbReference type="NCBI Taxonomy" id="1868324"/>
    <lineage>
        <taxon>Bacteria</taxon>
        <taxon>Pseudomonadati</taxon>
        <taxon>Chlorobiota</taxon>
        <taxon>Chlorobiia</taxon>
        <taxon>Chlorobiales</taxon>
        <taxon>Candidatus Thermochlorobacteriaceae</taxon>
        <taxon>Candidatus Thermochlorobacter</taxon>
    </lineage>
</organism>
<dbReference type="InterPro" id="IPR009078">
    <property type="entry name" value="Ferritin-like_SF"/>
</dbReference>
<sequence>MKRREFLRMLPLATAAPIAFQACNTSVEPATNAQTAGDIALLNAAAAAEAQAIKTYDAAAASGLVTTPAVIATVQLYRAHHLGHFNELNRLLRRFSQAEVSLERAQPAPQVSRVTNEAEAVRLAMELEYEAAAAYFQWTSGAEEVTTPEVRRFFADTFPIEFAHYIELRAALGLTPAISSATFSTMPRP</sequence>
<evidence type="ECO:0000313" key="2">
    <source>
        <dbReference type="EMBL" id="RFM24112.1"/>
    </source>
</evidence>
<dbReference type="PROSITE" id="PS51257">
    <property type="entry name" value="PROKAR_LIPOPROTEIN"/>
    <property type="match status" value="1"/>
</dbReference>
<reference evidence="2 3" key="1">
    <citation type="journal article" date="2011" name="ISME J.">
        <title>Community ecology of hot spring cyanobacterial mats: predominant populations and their functional potential.</title>
        <authorList>
            <person name="Klatt C.G."/>
            <person name="Wood J.M."/>
            <person name="Rusch D.B."/>
            <person name="Bateson M.M."/>
            <person name="Hamamura N."/>
            <person name="Heidelberg J.F."/>
            <person name="Grossman A.R."/>
            <person name="Bhaya D."/>
            <person name="Cohan F.M."/>
            <person name="Kuhl M."/>
            <person name="Bryant D.A."/>
            <person name="Ward D.M."/>
        </authorList>
    </citation>
    <scope>NUCLEOTIDE SEQUENCE [LARGE SCALE GENOMIC DNA]</scope>
    <source>
        <strain evidence="2">OS</strain>
    </source>
</reference>
<name>A0A395M068_9BACT</name>
<feature type="chain" id="PRO_5017245606" description="Ferritin-like domain-containing protein" evidence="1">
    <location>
        <begin position="22"/>
        <end position="189"/>
    </location>
</feature>
<proteinExistence type="predicted"/>